<keyword evidence="2" id="KW-1185">Reference proteome</keyword>
<accession>A0ABN7X3T4</accession>
<feature type="non-terminal residue" evidence="1">
    <location>
        <position position="113"/>
    </location>
</feature>
<dbReference type="Proteomes" id="UP000789901">
    <property type="component" value="Unassembled WGS sequence"/>
</dbReference>
<organism evidence="1 2">
    <name type="scientific">Gigaspora margarita</name>
    <dbReference type="NCBI Taxonomy" id="4874"/>
    <lineage>
        <taxon>Eukaryota</taxon>
        <taxon>Fungi</taxon>
        <taxon>Fungi incertae sedis</taxon>
        <taxon>Mucoromycota</taxon>
        <taxon>Glomeromycotina</taxon>
        <taxon>Glomeromycetes</taxon>
        <taxon>Diversisporales</taxon>
        <taxon>Gigasporaceae</taxon>
        <taxon>Gigaspora</taxon>
    </lineage>
</organism>
<dbReference type="EMBL" id="CAJVQB010085718">
    <property type="protein sequence ID" value="CAG8846979.1"/>
    <property type="molecule type" value="Genomic_DNA"/>
</dbReference>
<name>A0ABN7X3T4_GIGMA</name>
<evidence type="ECO:0000313" key="2">
    <source>
        <dbReference type="Proteomes" id="UP000789901"/>
    </source>
</evidence>
<evidence type="ECO:0000313" key="1">
    <source>
        <dbReference type="EMBL" id="CAG8846979.1"/>
    </source>
</evidence>
<reference evidence="1 2" key="1">
    <citation type="submission" date="2021-06" db="EMBL/GenBank/DDBJ databases">
        <authorList>
            <person name="Kallberg Y."/>
            <person name="Tangrot J."/>
            <person name="Rosling A."/>
        </authorList>
    </citation>
    <scope>NUCLEOTIDE SEQUENCE [LARGE SCALE GENOMIC DNA]</scope>
    <source>
        <strain evidence="1 2">120-4 pot B 10/14</strain>
    </source>
</reference>
<sequence>MGLTIVYTSLKVLMEDQVVNIVTANYFNYYTSNMFNFLGLKQQKLVNIGILLAILYASSEQSPDIQEVIFSEITSEFTQILLVTPKKYIKNLVFSCILQNISYKQQLQFVINK</sequence>
<proteinExistence type="predicted"/>
<comment type="caution">
    <text evidence="1">The sequence shown here is derived from an EMBL/GenBank/DDBJ whole genome shotgun (WGS) entry which is preliminary data.</text>
</comment>
<protein>
    <submittedName>
        <fullName evidence="1">33594_t:CDS:1</fullName>
    </submittedName>
</protein>
<gene>
    <name evidence="1" type="ORF">GMARGA_LOCUS38433</name>
</gene>